<evidence type="ECO:0000313" key="3">
    <source>
        <dbReference type="Proteomes" id="UP001606099"/>
    </source>
</evidence>
<proteinExistence type="predicted"/>
<evidence type="ECO:0000256" key="1">
    <source>
        <dbReference type="SAM" id="Phobius"/>
    </source>
</evidence>
<organism evidence="2 3">
    <name type="scientific">Roseateles rivi</name>
    <dbReference type="NCBI Taxonomy" id="3299028"/>
    <lineage>
        <taxon>Bacteria</taxon>
        <taxon>Pseudomonadati</taxon>
        <taxon>Pseudomonadota</taxon>
        <taxon>Betaproteobacteria</taxon>
        <taxon>Burkholderiales</taxon>
        <taxon>Sphaerotilaceae</taxon>
        <taxon>Roseateles</taxon>
    </lineage>
</organism>
<keyword evidence="1" id="KW-1133">Transmembrane helix</keyword>
<gene>
    <name evidence="2" type="ORF">ACG0Z6_05930</name>
</gene>
<dbReference type="EMBL" id="JBIGHZ010000002">
    <property type="protein sequence ID" value="MFG6447783.1"/>
    <property type="molecule type" value="Genomic_DNA"/>
</dbReference>
<dbReference type="RefSeq" id="WP_394459445.1">
    <property type="nucleotide sequence ID" value="NZ_JBIGHZ010000002.1"/>
</dbReference>
<accession>A0ABW7FU12</accession>
<comment type="caution">
    <text evidence="2">The sequence shown here is derived from an EMBL/GenBank/DDBJ whole genome shotgun (WGS) entry which is preliminary data.</text>
</comment>
<protein>
    <submittedName>
        <fullName evidence="2">Uncharacterized protein</fullName>
    </submittedName>
</protein>
<keyword evidence="1" id="KW-0812">Transmembrane</keyword>
<feature type="transmembrane region" description="Helical" evidence="1">
    <location>
        <begin position="39"/>
        <end position="59"/>
    </location>
</feature>
<keyword evidence="1" id="KW-0472">Membrane</keyword>
<keyword evidence="3" id="KW-1185">Reference proteome</keyword>
<reference evidence="2 3" key="1">
    <citation type="submission" date="2024-08" db="EMBL/GenBank/DDBJ databases">
        <authorList>
            <person name="Lu H."/>
        </authorList>
    </citation>
    <scope>NUCLEOTIDE SEQUENCE [LARGE SCALE GENOMIC DNA]</scope>
    <source>
        <strain evidence="2 3">BYS180W</strain>
    </source>
</reference>
<evidence type="ECO:0000313" key="2">
    <source>
        <dbReference type="EMBL" id="MFG6447783.1"/>
    </source>
</evidence>
<dbReference type="Proteomes" id="UP001606099">
    <property type="component" value="Unassembled WGS sequence"/>
</dbReference>
<name>A0ABW7FU12_9BURK</name>
<sequence length="109" mass="11966">MKPSLRFFTLAAAALAVLTVLLALLGRWVAPQVPTGLWLLYALGGLACLAVPVLVLMSLDMHFRQAVLRGGAADTHLLYQDLETDLMGLTEDRRPRSTKMRGTELPTDY</sequence>